<reference evidence="2" key="2">
    <citation type="journal article" date="2016" name="Sci. Rep.">
        <title>Dictyocaulus viviparus genome, variome and transcriptome elucidate lungworm biology and support future intervention.</title>
        <authorList>
            <person name="McNulty S.N."/>
            <person name="Strube C."/>
            <person name="Rosa B.A."/>
            <person name="Martin J.C."/>
            <person name="Tyagi R."/>
            <person name="Choi Y.J."/>
            <person name="Wang Q."/>
            <person name="Hallsworth Pepin K."/>
            <person name="Zhang X."/>
            <person name="Ozersky P."/>
            <person name="Wilson R.K."/>
            <person name="Sternberg P.W."/>
            <person name="Gasser R.B."/>
            <person name="Mitreva M."/>
        </authorList>
    </citation>
    <scope>NUCLEOTIDE SEQUENCE [LARGE SCALE GENOMIC DNA]</scope>
    <source>
        <strain evidence="2">HannoverDv2000</strain>
    </source>
</reference>
<dbReference type="Pfam" id="PF21033">
    <property type="entry name" value="RMD1-3"/>
    <property type="match status" value="1"/>
</dbReference>
<dbReference type="GO" id="GO:0005739">
    <property type="term" value="C:mitochondrion"/>
    <property type="evidence" value="ECO:0007669"/>
    <property type="project" value="TreeGrafter"/>
</dbReference>
<protein>
    <submittedName>
        <fullName evidence="1">Uncharacterized protein</fullName>
    </submittedName>
</protein>
<name>A0A0D8XQV0_DICVI</name>
<dbReference type="STRING" id="29172.A0A0D8XQV0"/>
<dbReference type="SUPFAM" id="SSF48452">
    <property type="entry name" value="TPR-like"/>
    <property type="match status" value="1"/>
</dbReference>
<dbReference type="InterPro" id="IPR011990">
    <property type="entry name" value="TPR-like_helical_dom_sf"/>
</dbReference>
<dbReference type="PANTHER" id="PTHR16056">
    <property type="entry name" value="REGULATOR OF MICROTUBULE DYNAMICS PROTEIN"/>
    <property type="match status" value="1"/>
</dbReference>
<dbReference type="GO" id="GO:0008017">
    <property type="term" value="F:microtubule binding"/>
    <property type="evidence" value="ECO:0007669"/>
    <property type="project" value="TreeGrafter"/>
</dbReference>
<dbReference type="OrthoDB" id="512473at2759"/>
<dbReference type="InterPro" id="IPR049039">
    <property type="entry name" value="RMD1-3_a_helical_rpt"/>
</dbReference>
<sequence length="226" mass="25994">MSFAEIDKLYSGENVRQGYEILKNRFDCGERSTELLWRLAKYCHELACHTSDKRKKKDLIFEGKVFALEGHCADENNFDSLKWAAIMTGQSTDYLGTKEKIEEGGKFKELLDKALAMDDKEFSLRHMRGRYAYSVASLSWIERKAASVFYSTPPTATLDEALEDFLSAYEERPDWIENLMFISRIYLAIGDKQNAKIFLNKVVSLTPSDEAERELLREAVKLLAKC</sequence>
<organism evidence="1 2">
    <name type="scientific">Dictyocaulus viviparus</name>
    <name type="common">Bovine lungworm</name>
    <dbReference type="NCBI Taxonomy" id="29172"/>
    <lineage>
        <taxon>Eukaryota</taxon>
        <taxon>Metazoa</taxon>
        <taxon>Ecdysozoa</taxon>
        <taxon>Nematoda</taxon>
        <taxon>Chromadorea</taxon>
        <taxon>Rhabditida</taxon>
        <taxon>Rhabditina</taxon>
        <taxon>Rhabditomorpha</taxon>
        <taxon>Strongyloidea</taxon>
        <taxon>Metastrongylidae</taxon>
        <taxon>Dictyocaulus</taxon>
    </lineage>
</organism>
<keyword evidence="2" id="KW-1185">Reference proteome</keyword>
<dbReference type="Gene3D" id="1.25.40.10">
    <property type="entry name" value="Tetratricopeptide repeat domain"/>
    <property type="match status" value="1"/>
</dbReference>
<dbReference type="Proteomes" id="UP000053766">
    <property type="component" value="Unassembled WGS sequence"/>
</dbReference>
<dbReference type="AlphaFoldDB" id="A0A0D8XQV0"/>
<reference evidence="1 2" key="1">
    <citation type="submission" date="2013-11" db="EMBL/GenBank/DDBJ databases">
        <title>Draft genome of the bovine lungworm Dictyocaulus viviparus.</title>
        <authorList>
            <person name="Mitreva M."/>
        </authorList>
    </citation>
    <scope>NUCLEOTIDE SEQUENCE [LARGE SCALE GENOMIC DNA]</scope>
    <source>
        <strain evidence="1 2">HannoverDv2000</strain>
    </source>
</reference>
<gene>
    <name evidence="1" type="ORF">DICVIV_06862</name>
</gene>
<dbReference type="PANTHER" id="PTHR16056:SF20">
    <property type="entry name" value="C2H2-TYPE DOMAIN-CONTAINING PROTEIN-RELATED"/>
    <property type="match status" value="1"/>
</dbReference>
<dbReference type="EMBL" id="KN716322">
    <property type="protein sequence ID" value="KJH47053.1"/>
    <property type="molecule type" value="Genomic_DNA"/>
</dbReference>
<dbReference type="GO" id="GO:0005876">
    <property type="term" value="C:spindle microtubule"/>
    <property type="evidence" value="ECO:0007669"/>
    <property type="project" value="TreeGrafter"/>
</dbReference>
<proteinExistence type="predicted"/>
<evidence type="ECO:0000313" key="1">
    <source>
        <dbReference type="EMBL" id="KJH47053.1"/>
    </source>
</evidence>
<evidence type="ECO:0000313" key="2">
    <source>
        <dbReference type="Proteomes" id="UP000053766"/>
    </source>
</evidence>
<dbReference type="GO" id="GO:0097431">
    <property type="term" value="C:mitotic spindle pole"/>
    <property type="evidence" value="ECO:0007669"/>
    <property type="project" value="TreeGrafter"/>
</dbReference>
<accession>A0A0D8XQV0</accession>